<dbReference type="InterPro" id="IPR013083">
    <property type="entry name" value="Znf_RING/FYVE/PHD"/>
</dbReference>
<protein>
    <recommendedName>
        <fullName evidence="6">RING-type domain-containing protein</fullName>
    </recommendedName>
</protein>
<evidence type="ECO:0000256" key="2">
    <source>
        <dbReference type="ARBA" id="ARBA00022833"/>
    </source>
</evidence>
<dbReference type="STRING" id="31234.E3LX52"/>
<evidence type="ECO:0000313" key="8">
    <source>
        <dbReference type="Proteomes" id="UP000008281"/>
    </source>
</evidence>
<keyword evidence="1 3" id="KW-0479">Metal-binding</keyword>
<organism evidence="8">
    <name type="scientific">Caenorhabditis remanei</name>
    <name type="common">Caenorhabditis vulgaris</name>
    <dbReference type="NCBI Taxonomy" id="31234"/>
    <lineage>
        <taxon>Eukaryota</taxon>
        <taxon>Metazoa</taxon>
        <taxon>Ecdysozoa</taxon>
        <taxon>Nematoda</taxon>
        <taxon>Chromadorea</taxon>
        <taxon>Rhabditida</taxon>
        <taxon>Rhabditina</taxon>
        <taxon>Rhabditomorpha</taxon>
        <taxon>Rhabditoidea</taxon>
        <taxon>Rhabditidae</taxon>
        <taxon>Peloderinae</taxon>
        <taxon>Caenorhabditis</taxon>
    </lineage>
</organism>
<dbReference type="InterPro" id="IPR001841">
    <property type="entry name" value="Znf_RING"/>
</dbReference>
<dbReference type="PANTHER" id="PTHR21447">
    <property type="entry name" value="RING-TYPE DOMAIN-CONTAINING PROTEIN-RELATED"/>
    <property type="match status" value="1"/>
</dbReference>
<dbReference type="eggNOG" id="KOG0800">
    <property type="taxonomic scope" value="Eukaryota"/>
</dbReference>
<accession>E3LX52</accession>
<dbReference type="Pfam" id="PF25100">
    <property type="entry name" value="DUF7809"/>
    <property type="match status" value="1"/>
</dbReference>
<dbReference type="HOGENOM" id="CLU_005728_0_0_1"/>
<dbReference type="PROSITE" id="PS50089">
    <property type="entry name" value="ZF_RING_2"/>
    <property type="match status" value="1"/>
</dbReference>
<evidence type="ECO:0000256" key="3">
    <source>
        <dbReference type="PROSITE-ProRule" id="PRU00175"/>
    </source>
</evidence>
<dbReference type="GO" id="GO:0045087">
    <property type="term" value="P:innate immune response"/>
    <property type="evidence" value="ECO:0007669"/>
    <property type="project" value="TreeGrafter"/>
</dbReference>
<evidence type="ECO:0000256" key="1">
    <source>
        <dbReference type="ARBA" id="ARBA00022771"/>
    </source>
</evidence>
<evidence type="ECO:0000259" key="6">
    <source>
        <dbReference type="PROSITE" id="PS50089"/>
    </source>
</evidence>
<evidence type="ECO:0000313" key="7">
    <source>
        <dbReference type="EMBL" id="EFO83400.1"/>
    </source>
</evidence>
<dbReference type="PANTHER" id="PTHR21447:SF13">
    <property type="entry name" value="RING-TYPE DOMAIN-CONTAINING PROTEIN"/>
    <property type="match status" value="1"/>
</dbReference>
<feature type="coiled-coil region" evidence="4">
    <location>
        <begin position="1023"/>
        <end position="1234"/>
    </location>
</feature>
<dbReference type="GO" id="GO:0008270">
    <property type="term" value="F:zinc ion binding"/>
    <property type="evidence" value="ECO:0007669"/>
    <property type="project" value="UniProtKB-KW"/>
</dbReference>
<evidence type="ECO:0000256" key="5">
    <source>
        <dbReference type="SAM" id="MobiDB-lite"/>
    </source>
</evidence>
<dbReference type="EMBL" id="DS268417">
    <property type="protein sequence ID" value="EFO83400.1"/>
    <property type="molecule type" value="Genomic_DNA"/>
</dbReference>
<sequence length="1448" mass="168598">MNFAFSLENAAFHSELLIKTIDNYIPAPLLKNAEQAIQYLNSLQHHSINLKQVLQSFLDKSDNQLKMYGTVDDLLADLKIYQNFPLKHKKFGIAGHTIEATLDYQKEPVKYKSLRGELYYNKNDFLHHLYSRIHTKYAANMSGSSPEVLECMKRNEKKLDGCYEFFRCDHVTLPEVQQMFLNLINNLHDKGVPLAGMDSHLRNVFSQIIQNVNSAIPATSEEKKSDAELLQKIIDSYPRMFLPNAELLDRSSASIVVRIFEDVGQKFVMKSELFKDDRIPNSDESFQTLKDENGIIWTIDANEVFKSLGDKIGFIEFISVPIQRAKHAAVPIVTPSGDHCILASDAVYELLRRLISALKVFQNLNMNDWQAVTQYIDLLNSVFPLNAVSIKLFGIDFNPQFQTHKFFIDTAKFEKFKCKTDDFWANIQTDSSKKVVRDVGIYGFDVEFLKEELKILELSTAFPDIIDKAEIAYQYVFKMRRGPTLETSDLIDAVEVCQLICLVRKCPQLKDFFHNQNYCNRIPGVQCNQCSSPPSRNPTLMPWSDTSDLKEIHEQHVVMRFPRGLINVREIDWILDLPNFKTITTNFRFLSSDQISKLSPKFFLVDLDDSRHIKTDQFEEFMLNEESFLKYHPNRKMYIRTVPIALNLHVFTDDVLEICSTLLKQQNVSIKVINDRLKKYRRTWKKEEDYFYNLIGLDEFKSILKELKVNEQLITFQIVPDMVYNRAQFRMSDASATDCVKVYSPDGKIVMDSSQAIFYIFRTTVCGINWKLESCKTHPECRDNYKKRVINLMRKYADMKEATLVFLGHVIDNVKALQNHCTYKQQAQLRLPEYRLYDYHPTELIYVSDYYSIADAYGLRKFEFDSNVKNAMTNIWTYRAVYIAGWAEAFFCEPELDDLSIIIQRTALNVIPNDIVVKEQKTLSAVLNLTFNPPNRTINQVKPVEKETKKCELPKASSSNSKVTKTTDLGEKKKEVVSSEDVRDLGRVQEVPKSPIYEAISEKPLIKNSNQNEKESKKDLELADLYDRNVDDLKKKLTEAEKRLEMTEKKKALEMKKQTEKYEKMTSKCENLESRIKELEEENAAEIKEHVAKYEQKVKKYEELEKKMKEMGREMKENEKKMKELDMKKDKELDEYKTKMIKSDEAKDKRIRILCKNALDSTKEIKKLKSTITNLEAENVKMKEENNQFVQKLAQKPNGLEGKEKQISEKNRIIKELKEANRKMLLEKEATRKVIQETISMSSSQLQMLQRLLSNSPSSETTSETAPIGNRETSDSFETQLRNLQRHRDWMSDKKEIEPVKDMVKRLVSLSNRPDIHLFANYELQKYEGNIQNYLQAVEVNIKKLQESADLSRLPPLPEIPQLSDKFVSELWSEVDRARAHEVKDSECYICSDEMKENEKTLECRHCKKITHWECASKWLKSKQTCAHCRQKQLDPNEYPDLPNNFSS</sequence>
<dbReference type="OMA" id="THWECAS"/>
<dbReference type="InterPro" id="IPR056711">
    <property type="entry name" value="DUF7809"/>
</dbReference>
<proteinExistence type="predicted"/>
<dbReference type="InParanoid" id="E3LX52"/>
<dbReference type="Proteomes" id="UP000008281">
    <property type="component" value="Unassembled WGS sequence"/>
</dbReference>
<feature type="region of interest" description="Disordered" evidence="5">
    <location>
        <begin position="951"/>
        <end position="975"/>
    </location>
</feature>
<feature type="domain" description="RING-type" evidence="6">
    <location>
        <begin position="1388"/>
        <end position="1430"/>
    </location>
</feature>
<evidence type="ECO:0000256" key="4">
    <source>
        <dbReference type="SAM" id="Coils"/>
    </source>
</evidence>
<keyword evidence="8" id="KW-1185">Reference proteome</keyword>
<keyword evidence="1 3" id="KW-0863">Zinc-finger</keyword>
<dbReference type="OrthoDB" id="5804203at2759"/>
<dbReference type="SUPFAM" id="SSF57850">
    <property type="entry name" value="RING/U-box"/>
    <property type="match status" value="1"/>
</dbReference>
<name>E3LX52_CAERE</name>
<reference evidence="7" key="1">
    <citation type="submission" date="2007-07" db="EMBL/GenBank/DDBJ databases">
        <title>PCAP assembly of the Caenorhabditis remanei genome.</title>
        <authorList>
            <consortium name="The Caenorhabditis remanei Sequencing Consortium"/>
            <person name="Wilson R.K."/>
        </authorList>
    </citation>
    <scope>NUCLEOTIDE SEQUENCE [LARGE SCALE GENOMIC DNA]</scope>
    <source>
        <strain evidence="7">PB4641</strain>
    </source>
</reference>
<gene>
    <name evidence="7" type="ORF">CRE_03004</name>
</gene>
<dbReference type="Gene3D" id="3.30.40.10">
    <property type="entry name" value="Zinc/RING finger domain, C3HC4 (zinc finger)"/>
    <property type="match status" value="1"/>
</dbReference>
<keyword evidence="2" id="KW-0862">Zinc</keyword>
<dbReference type="Pfam" id="PF13639">
    <property type="entry name" value="zf-RING_2"/>
    <property type="match status" value="1"/>
</dbReference>
<feature type="compositionally biased region" description="Polar residues" evidence="5">
    <location>
        <begin position="956"/>
        <end position="967"/>
    </location>
</feature>
<dbReference type="FunCoup" id="E3LX52">
    <property type="interactions" value="530"/>
</dbReference>
<dbReference type="GO" id="GO:0045121">
    <property type="term" value="C:membrane raft"/>
    <property type="evidence" value="ECO:0007669"/>
    <property type="project" value="TreeGrafter"/>
</dbReference>
<keyword evidence="4" id="KW-0175">Coiled coil</keyword>